<sequence>MGLKMLLSYLRLPAPVYLCKVTVELETKEEEFTLPWNFHGVPIGLYSNLDEPIGVIKLMLLSTYFLYPI</sequence>
<protein>
    <submittedName>
        <fullName evidence="1">Putative secreted protein</fullName>
    </submittedName>
</protein>
<reference evidence="1" key="1">
    <citation type="journal article" date="2018" name="PLoS Negl. Trop. Dis.">
        <title>An insight into the salivary gland and fat body transcriptome of Panstrongylus lignarius (Hemiptera: Heteroptera), the main vector of Chagas disease in Peru.</title>
        <authorList>
            <person name="Nevoa J.C."/>
            <person name="Mendes M.T."/>
            <person name="da Silva M.V."/>
            <person name="Soares S.C."/>
            <person name="Oliveira C.J.F."/>
            <person name="Ribeiro J.M.C."/>
        </authorList>
    </citation>
    <scope>NUCLEOTIDE SEQUENCE</scope>
</reference>
<dbReference type="EMBL" id="GFTR01000218">
    <property type="protein sequence ID" value="JAW16208.1"/>
    <property type="molecule type" value="Transcribed_RNA"/>
</dbReference>
<organism evidence="1">
    <name type="scientific">Panstrongylus lignarius</name>
    <dbReference type="NCBI Taxonomy" id="156445"/>
    <lineage>
        <taxon>Eukaryota</taxon>
        <taxon>Metazoa</taxon>
        <taxon>Ecdysozoa</taxon>
        <taxon>Arthropoda</taxon>
        <taxon>Hexapoda</taxon>
        <taxon>Insecta</taxon>
        <taxon>Pterygota</taxon>
        <taxon>Neoptera</taxon>
        <taxon>Paraneoptera</taxon>
        <taxon>Hemiptera</taxon>
        <taxon>Heteroptera</taxon>
        <taxon>Panheteroptera</taxon>
        <taxon>Cimicomorpha</taxon>
        <taxon>Reduviidae</taxon>
        <taxon>Triatominae</taxon>
        <taxon>Panstrongylus</taxon>
    </lineage>
</organism>
<name>A0A224Y150_9HEMI</name>
<evidence type="ECO:0000313" key="1">
    <source>
        <dbReference type="EMBL" id="JAW16208.1"/>
    </source>
</evidence>
<accession>A0A224Y150</accession>
<dbReference type="AlphaFoldDB" id="A0A224Y150"/>
<proteinExistence type="predicted"/>